<evidence type="ECO:0000313" key="2">
    <source>
        <dbReference type="EMBL" id="GES84203.1"/>
    </source>
</evidence>
<reference evidence="2" key="1">
    <citation type="submission" date="2019-10" db="EMBL/GenBank/DDBJ databases">
        <title>Conservation and host-specific expression of non-tandemly repeated heterogenous ribosome RNA gene in arbuscular mycorrhizal fungi.</title>
        <authorList>
            <person name="Maeda T."/>
            <person name="Kobayashi Y."/>
            <person name="Nakagawa T."/>
            <person name="Ezawa T."/>
            <person name="Yamaguchi K."/>
            <person name="Bino T."/>
            <person name="Nishimoto Y."/>
            <person name="Shigenobu S."/>
            <person name="Kawaguchi M."/>
        </authorList>
    </citation>
    <scope>NUCLEOTIDE SEQUENCE</scope>
    <source>
        <strain evidence="2">HR1</strain>
    </source>
</reference>
<proteinExistence type="predicted"/>
<gene>
    <name evidence="2" type="ORF">RCL2_001132900</name>
</gene>
<name>A0A8H3L998_9GLOM</name>
<feature type="chain" id="PRO_5034168562" description="Secreted protein" evidence="1">
    <location>
        <begin position="17"/>
        <end position="78"/>
    </location>
</feature>
<comment type="caution">
    <text evidence="2">The sequence shown here is derived from an EMBL/GenBank/DDBJ whole genome shotgun (WGS) entry which is preliminary data.</text>
</comment>
<dbReference type="EMBL" id="BLAL01000079">
    <property type="protein sequence ID" value="GES84203.1"/>
    <property type="molecule type" value="Genomic_DNA"/>
</dbReference>
<dbReference type="Proteomes" id="UP000615446">
    <property type="component" value="Unassembled WGS sequence"/>
</dbReference>
<keyword evidence="1" id="KW-0732">Signal</keyword>
<protein>
    <recommendedName>
        <fullName evidence="4">Secreted protein</fullName>
    </recommendedName>
</protein>
<evidence type="ECO:0008006" key="4">
    <source>
        <dbReference type="Google" id="ProtNLM"/>
    </source>
</evidence>
<evidence type="ECO:0000313" key="3">
    <source>
        <dbReference type="Proteomes" id="UP000615446"/>
    </source>
</evidence>
<sequence length="78" mass="9523">MLWVMFFLFIYKGNECLLRMHNTSKSYSHNPILQIFHYVRTINGFFFRRDKNKCCNYVAHCIILDMTKRDHSDVSERK</sequence>
<evidence type="ECO:0000256" key="1">
    <source>
        <dbReference type="SAM" id="SignalP"/>
    </source>
</evidence>
<organism evidence="2 3">
    <name type="scientific">Rhizophagus clarus</name>
    <dbReference type="NCBI Taxonomy" id="94130"/>
    <lineage>
        <taxon>Eukaryota</taxon>
        <taxon>Fungi</taxon>
        <taxon>Fungi incertae sedis</taxon>
        <taxon>Mucoromycota</taxon>
        <taxon>Glomeromycotina</taxon>
        <taxon>Glomeromycetes</taxon>
        <taxon>Glomerales</taxon>
        <taxon>Glomeraceae</taxon>
        <taxon>Rhizophagus</taxon>
    </lineage>
</organism>
<dbReference type="AlphaFoldDB" id="A0A8H3L998"/>
<accession>A0A8H3L998</accession>
<feature type="signal peptide" evidence="1">
    <location>
        <begin position="1"/>
        <end position="16"/>
    </location>
</feature>